<evidence type="ECO:0000313" key="2">
    <source>
        <dbReference type="EMBL" id="GFE08588.1"/>
    </source>
</evidence>
<organism evidence="2 3">
    <name type="scientific">Streptomyces caniferus</name>
    <dbReference type="NCBI Taxonomy" id="285557"/>
    <lineage>
        <taxon>Bacteria</taxon>
        <taxon>Bacillati</taxon>
        <taxon>Actinomycetota</taxon>
        <taxon>Actinomycetes</taxon>
        <taxon>Kitasatosporales</taxon>
        <taxon>Streptomycetaceae</taxon>
        <taxon>Streptomyces</taxon>
    </lineage>
</organism>
<dbReference type="AlphaFoldDB" id="A0A640SC20"/>
<protein>
    <submittedName>
        <fullName evidence="2">Uncharacterized protein</fullName>
    </submittedName>
</protein>
<evidence type="ECO:0000256" key="1">
    <source>
        <dbReference type="SAM" id="MobiDB-lite"/>
    </source>
</evidence>
<dbReference type="RefSeq" id="WP_159479470.1">
    <property type="nucleotide sequence ID" value="NZ_BAAATH010000009.1"/>
</dbReference>
<dbReference type="EMBL" id="BLIN01000005">
    <property type="protein sequence ID" value="GFE08588.1"/>
    <property type="molecule type" value="Genomic_DNA"/>
</dbReference>
<feature type="region of interest" description="Disordered" evidence="1">
    <location>
        <begin position="61"/>
        <end position="85"/>
    </location>
</feature>
<sequence>MSALAPAPGPLPSSARSKHLAQSPAVRRDGRWWLVTTSGVIAVTDPVFTGQLNRFATAMASADQAVAGSRLQQDQPPARPRGRRR</sequence>
<proteinExistence type="predicted"/>
<accession>A0A640SC20</accession>
<gene>
    <name evidence="2" type="ORF">Scani_48560</name>
</gene>
<reference evidence="2 3" key="1">
    <citation type="submission" date="2019-12" db="EMBL/GenBank/DDBJ databases">
        <title>Whole genome shotgun sequence of Streptomyces caniferus NBRC 15389.</title>
        <authorList>
            <person name="Ichikawa N."/>
            <person name="Kimura A."/>
            <person name="Kitahashi Y."/>
            <person name="Komaki H."/>
            <person name="Tamura T."/>
        </authorList>
    </citation>
    <scope>NUCLEOTIDE SEQUENCE [LARGE SCALE GENOMIC DNA]</scope>
    <source>
        <strain evidence="2 3">NBRC 15389</strain>
    </source>
</reference>
<comment type="caution">
    <text evidence="2">The sequence shown here is derived from an EMBL/GenBank/DDBJ whole genome shotgun (WGS) entry which is preliminary data.</text>
</comment>
<evidence type="ECO:0000313" key="3">
    <source>
        <dbReference type="Proteomes" id="UP000435837"/>
    </source>
</evidence>
<name>A0A640SC20_9ACTN</name>
<dbReference type="Proteomes" id="UP000435837">
    <property type="component" value="Unassembled WGS sequence"/>
</dbReference>
<dbReference type="OrthoDB" id="4238739at2"/>
<feature type="region of interest" description="Disordered" evidence="1">
    <location>
        <begin position="1"/>
        <end position="26"/>
    </location>
</feature>